<keyword evidence="2" id="KW-0472">Membrane</keyword>
<evidence type="ECO:0000256" key="2">
    <source>
        <dbReference type="SAM" id="Phobius"/>
    </source>
</evidence>
<evidence type="ECO:0000256" key="1">
    <source>
        <dbReference type="SAM" id="MobiDB-lite"/>
    </source>
</evidence>
<dbReference type="Proteomes" id="UP000198960">
    <property type="component" value="Unassembled WGS sequence"/>
</dbReference>
<keyword evidence="2" id="KW-0812">Transmembrane</keyword>
<name>A0A1H8W5J7_9ACTN</name>
<feature type="compositionally biased region" description="Basic and acidic residues" evidence="1">
    <location>
        <begin position="1"/>
        <end position="11"/>
    </location>
</feature>
<evidence type="ECO:0000313" key="4">
    <source>
        <dbReference type="Proteomes" id="UP000198960"/>
    </source>
</evidence>
<gene>
    <name evidence="3" type="ORF">SAMN05660991_04088</name>
</gene>
<dbReference type="EMBL" id="FOEE01000016">
    <property type="protein sequence ID" value="SEP22803.1"/>
    <property type="molecule type" value="Genomic_DNA"/>
</dbReference>
<dbReference type="STRING" id="673521.SAMN05660991_04088"/>
<accession>A0A1H8W5J7</accession>
<protein>
    <recommendedName>
        <fullName evidence="5">Sugar transferase</fullName>
    </recommendedName>
</protein>
<dbReference type="AlphaFoldDB" id="A0A1H8W5J7"/>
<feature type="region of interest" description="Disordered" evidence="1">
    <location>
        <begin position="1"/>
        <end position="21"/>
    </location>
</feature>
<evidence type="ECO:0008006" key="5">
    <source>
        <dbReference type="Google" id="ProtNLM"/>
    </source>
</evidence>
<evidence type="ECO:0000313" key="3">
    <source>
        <dbReference type="EMBL" id="SEP22803.1"/>
    </source>
</evidence>
<reference evidence="4" key="1">
    <citation type="submission" date="2016-10" db="EMBL/GenBank/DDBJ databases">
        <authorList>
            <person name="Varghese N."/>
            <person name="Submissions S."/>
        </authorList>
    </citation>
    <scope>NUCLEOTIDE SEQUENCE [LARGE SCALE GENOMIC DNA]</scope>
    <source>
        <strain evidence="4">DSM 45413</strain>
    </source>
</reference>
<proteinExistence type="predicted"/>
<keyword evidence="4" id="KW-1185">Reference proteome</keyword>
<feature type="transmembrane region" description="Helical" evidence="2">
    <location>
        <begin position="28"/>
        <end position="49"/>
    </location>
</feature>
<organism evidence="3 4">
    <name type="scientific">Trujillonella endophytica</name>
    <dbReference type="NCBI Taxonomy" id="673521"/>
    <lineage>
        <taxon>Bacteria</taxon>
        <taxon>Bacillati</taxon>
        <taxon>Actinomycetota</taxon>
        <taxon>Actinomycetes</taxon>
        <taxon>Geodermatophilales</taxon>
        <taxon>Geodermatophilaceae</taxon>
        <taxon>Trujillonella</taxon>
    </lineage>
</organism>
<keyword evidence="2" id="KW-1133">Transmembrane helix</keyword>
<sequence>MSEKCPDHSADRFPVGRPTGTERMDVSYVANGWLTFDLLLLVTTIGAVVRGSDAH</sequence>